<keyword evidence="2" id="KW-1185">Reference proteome</keyword>
<dbReference type="RefSeq" id="WP_145214094.1">
    <property type="nucleotide sequence ID" value="NZ_CP036432.1"/>
</dbReference>
<protein>
    <submittedName>
        <fullName evidence="1">Uncharacterized protein</fullName>
    </submittedName>
</protein>
<name>A0ABX5XSN3_9BACT</name>
<evidence type="ECO:0000313" key="2">
    <source>
        <dbReference type="Proteomes" id="UP000318081"/>
    </source>
</evidence>
<dbReference type="Proteomes" id="UP000318081">
    <property type="component" value="Chromosome"/>
</dbReference>
<evidence type="ECO:0000313" key="1">
    <source>
        <dbReference type="EMBL" id="QDV85013.1"/>
    </source>
</evidence>
<organism evidence="1 2">
    <name type="scientific">Stieleria magnilauensis</name>
    <dbReference type="NCBI Taxonomy" id="2527963"/>
    <lineage>
        <taxon>Bacteria</taxon>
        <taxon>Pseudomonadati</taxon>
        <taxon>Planctomycetota</taxon>
        <taxon>Planctomycetia</taxon>
        <taxon>Pirellulales</taxon>
        <taxon>Pirellulaceae</taxon>
        <taxon>Stieleria</taxon>
    </lineage>
</organism>
<gene>
    <name evidence="1" type="ORF">TBK1r_39650</name>
</gene>
<reference evidence="1 2" key="1">
    <citation type="submission" date="2019-02" db="EMBL/GenBank/DDBJ databases">
        <title>Deep-cultivation of Planctomycetes and their phenomic and genomic characterization uncovers novel biology.</title>
        <authorList>
            <person name="Wiegand S."/>
            <person name="Jogler M."/>
            <person name="Boedeker C."/>
            <person name="Pinto D."/>
            <person name="Vollmers J."/>
            <person name="Rivas-Marin E."/>
            <person name="Kohn T."/>
            <person name="Peeters S.H."/>
            <person name="Heuer A."/>
            <person name="Rast P."/>
            <person name="Oberbeckmann S."/>
            <person name="Bunk B."/>
            <person name="Jeske O."/>
            <person name="Meyerdierks A."/>
            <person name="Storesund J.E."/>
            <person name="Kallscheuer N."/>
            <person name="Luecker S."/>
            <person name="Lage O.M."/>
            <person name="Pohl T."/>
            <person name="Merkel B.J."/>
            <person name="Hornburger P."/>
            <person name="Mueller R.-W."/>
            <person name="Bruemmer F."/>
            <person name="Labrenz M."/>
            <person name="Spormann A.M."/>
            <person name="Op den Camp H."/>
            <person name="Overmann J."/>
            <person name="Amann R."/>
            <person name="Jetten M.S.M."/>
            <person name="Mascher T."/>
            <person name="Medema M.H."/>
            <person name="Devos D.P."/>
            <person name="Kaster A.-K."/>
            <person name="Ovreas L."/>
            <person name="Rohde M."/>
            <person name="Galperin M.Y."/>
            <person name="Jogler C."/>
        </authorList>
    </citation>
    <scope>NUCLEOTIDE SEQUENCE [LARGE SCALE GENOMIC DNA]</scope>
    <source>
        <strain evidence="1 2">TBK1r</strain>
    </source>
</reference>
<accession>A0ABX5XSN3</accession>
<dbReference type="EMBL" id="CP036432">
    <property type="protein sequence ID" value="QDV85013.1"/>
    <property type="molecule type" value="Genomic_DNA"/>
</dbReference>
<proteinExistence type="predicted"/>
<sequence>MTLPLAICFFSQVTKRVGNASKLACMSYFIKKGTRVTVRRPNAKPTDWFSYQTQRDLRLNEPLSIERGSYLFEFQNWRIRVRKNHVERLSNATSA</sequence>